<gene>
    <name evidence="4" type="ORF">E0H73_45090</name>
</gene>
<feature type="transmembrane region" description="Helical" evidence="2">
    <location>
        <begin position="59"/>
        <end position="84"/>
    </location>
</feature>
<reference evidence="4 5" key="1">
    <citation type="submission" date="2019-02" db="EMBL/GenBank/DDBJ databases">
        <title>Kribbella capetownensis sp. nov. and Kribbella speibonae sp. nov., isolated from soil.</title>
        <authorList>
            <person name="Curtis S.M."/>
            <person name="Norton I."/>
            <person name="Everest G.J."/>
            <person name="Meyers P.R."/>
        </authorList>
    </citation>
    <scope>NUCLEOTIDE SEQUENCE [LARGE SCALE GENOMIC DNA]</scope>
    <source>
        <strain evidence="4 5">NRRL B-24813</strain>
    </source>
</reference>
<organism evidence="4 5">
    <name type="scientific">Kribbella pittospori</name>
    <dbReference type="NCBI Taxonomy" id="722689"/>
    <lineage>
        <taxon>Bacteria</taxon>
        <taxon>Bacillati</taxon>
        <taxon>Actinomycetota</taxon>
        <taxon>Actinomycetes</taxon>
        <taxon>Propionibacteriales</taxon>
        <taxon>Kribbellaceae</taxon>
        <taxon>Kribbella</taxon>
    </lineage>
</organism>
<protein>
    <submittedName>
        <fullName evidence="4">DUF2231 domain-containing protein</fullName>
    </submittedName>
</protein>
<dbReference type="OrthoDB" id="9795104at2"/>
<evidence type="ECO:0000259" key="3">
    <source>
        <dbReference type="Pfam" id="PF09990"/>
    </source>
</evidence>
<dbReference type="EMBL" id="SJKB01000040">
    <property type="protein sequence ID" value="TCC44864.1"/>
    <property type="molecule type" value="Genomic_DNA"/>
</dbReference>
<proteinExistence type="predicted"/>
<comment type="caution">
    <text evidence="4">The sequence shown here is derived from an EMBL/GenBank/DDBJ whole genome shotgun (WGS) entry which is preliminary data.</text>
</comment>
<dbReference type="Proteomes" id="UP000291144">
    <property type="component" value="Unassembled WGS sequence"/>
</dbReference>
<keyword evidence="5" id="KW-1185">Reference proteome</keyword>
<feature type="domain" description="DUF2231" evidence="3">
    <location>
        <begin position="21"/>
        <end position="89"/>
    </location>
</feature>
<feature type="transmembrane region" description="Helical" evidence="2">
    <location>
        <begin position="27"/>
        <end position="47"/>
    </location>
</feature>
<keyword evidence="2" id="KW-0472">Membrane</keyword>
<feature type="region of interest" description="Disordered" evidence="1">
    <location>
        <begin position="1"/>
        <end position="20"/>
    </location>
</feature>
<dbReference type="InterPro" id="IPR019251">
    <property type="entry name" value="DUF2231_TM"/>
</dbReference>
<evidence type="ECO:0000256" key="1">
    <source>
        <dbReference type="SAM" id="MobiDB-lite"/>
    </source>
</evidence>
<dbReference type="AlphaFoldDB" id="A0A4R0JGT7"/>
<keyword evidence="2" id="KW-1133">Transmembrane helix</keyword>
<evidence type="ECO:0000256" key="2">
    <source>
        <dbReference type="SAM" id="Phobius"/>
    </source>
</evidence>
<dbReference type="Pfam" id="PF09990">
    <property type="entry name" value="DUF2231"/>
    <property type="match status" value="1"/>
</dbReference>
<sequence>MRGSGEHIGQAAQDRARGPYGHPFHPILVTVPIGGWVASVVFDIVAFTGNDEKVFAEGAYWLIGIGVIGAVLAAVFGLMDLLGIPRGTPRRKPRPNASA</sequence>
<evidence type="ECO:0000313" key="5">
    <source>
        <dbReference type="Proteomes" id="UP000291144"/>
    </source>
</evidence>
<keyword evidence="2" id="KW-0812">Transmembrane</keyword>
<name>A0A4R0JGT7_9ACTN</name>
<accession>A0A4R0JGT7</accession>
<evidence type="ECO:0000313" key="4">
    <source>
        <dbReference type="EMBL" id="TCC44864.1"/>
    </source>
</evidence>